<sequence length="335" mass="37443">MFERALPFWAWNGIDSADGGYVEQLTLDGRDAGVAFKRTRVTARQVYTFSHARVLGWDGGGDKAATGIDFLINRAWQGPDKGFARTVSRKGEVIDPTPDLYDHAFALFAFAWRHRAHRDMQSRDWMHRTLDFIETHMDHHALEASGEARFAEASGRLVQLFQKRLLDRSTGMLPEYFTDDWRRVPGEEGRLVEPGHMMEWAWILNQARKLIGADTADDIRALAGLAERIGVDPVSGITYNAVRNDGTPLDKGSRTWPNTERIKAAVALFELDGVDPAGVINEAGGLLLSRYLTRDPLGTWMDAFDANGNDAARVVPASTLYHIFLAFAEVLRIAD</sequence>
<organism evidence="3 4">
    <name type="scientific">Caulobacter vibrioides</name>
    <name type="common">Caulobacter crescentus</name>
    <dbReference type="NCBI Taxonomy" id="155892"/>
    <lineage>
        <taxon>Bacteria</taxon>
        <taxon>Pseudomonadati</taxon>
        <taxon>Pseudomonadota</taxon>
        <taxon>Alphaproteobacteria</taxon>
        <taxon>Caulobacterales</taxon>
        <taxon>Caulobacteraceae</taxon>
        <taxon>Caulobacter</taxon>
    </lineage>
</organism>
<protein>
    <recommendedName>
        <fullName evidence="5">Mannose-6-phosphate isomerase</fullName>
    </recommendedName>
</protein>
<dbReference type="Gene3D" id="1.50.10.10">
    <property type="match status" value="2"/>
</dbReference>
<dbReference type="InterPro" id="IPR012341">
    <property type="entry name" value="6hp_glycosidase-like_sf"/>
</dbReference>
<gene>
    <name evidence="3" type="ORF">B7Z12_22235</name>
</gene>
<evidence type="ECO:0000313" key="4">
    <source>
        <dbReference type="Proteomes" id="UP000215616"/>
    </source>
</evidence>
<dbReference type="GO" id="GO:0005975">
    <property type="term" value="P:carbohydrate metabolic process"/>
    <property type="evidence" value="ECO:0007669"/>
    <property type="project" value="InterPro"/>
</dbReference>
<dbReference type="InterPro" id="IPR010819">
    <property type="entry name" value="AGE/CE"/>
</dbReference>
<evidence type="ECO:0000313" key="3">
    <source>
        <dbReference type="EMBL" id="OYW97066.1"/>
    </source>
</evidence>
<accession>A0A258CNC6</accession>
<dbReference type="Pfam" id="PF07221">
    <property type="entry name" value="GlcNAc_2-epim"/>
    <property type="match status" value="1"/>
</dbReference>
<dbReference type="PANTHER" id="PTHR15108">
    <property type="entry name" value="N-ACYLGLUCOSAMINE-2-EPIMERASE"/>
    <property type="match status" value="1"/>
</dbReference>
<dbReference type="InterPro" id="IPR008928">
    <property type="entry name" value="6-hairpin_glycosidase_sf"/>
</dbReference>
<comment type="similarity">
    <text evidence="1">Belongs to the N-acylglucosamine 2-epimerase family.</text>
</comment>
<evidence type="ECO:0008006" key="5">
    <source>
        <dbReference type="Google" id="ProtNLM"/>
    </source>
</evidence>
<dbReference type="GO" id="GO:0016853">
    <property type="term" value="F:isomerase activity"/>
    <property type="evidence" value="ECO:0007669"/>
    <property type="project" value="UniProtKB-KW"/>
</dbReference>
<keyword evidence="2" id="KW-0413">Isomerase</keyword>
<dbReference type="AlphaFoldDB" id="A0A258CNC6"/>
<evidence type="ECO:0000256" key="2">
    <source>
        <dbReference type="ARBA" id="ARBA00023235"/>
    </source>
</evidence>
<dbReference type="Proteomes" id="UP000215616">
    <property type="component" value="Unassembled WGS sequence"/>
</dbReference>
<evidence type="ECO:0000256" key="1">
    <source>
        <dbReference type="ARBA" id="ARBA00008558"/>
    </source>
</evidence>
<dbReference type="EMBL" id="NCDQ01000725">
    <property type="protein sequence ID" value="OYW97066.1"/>
    <property type="molecule type" value="Genomic_DNA"/>
</dbReference>
<dbReference type="SUPFAM" id="SSF48208">
    <property type="entry name" value="Six-hairpin glycosidases"/>
    <property type="match status" value="1"/>
</dbReference>
<name>A0A258CNC6_CAUVI</name>
<proteinExistence type="inferred from homology"/>
<reference evidence="3 4" key="1">
    <citation type="submission" date="2017-03" db="EMBL/GenBank/DDBJ databases">
        <title>Lifting the veil on microbial sulfur biogeochemistry in mining wastewaters.</title>
        <authorList>
            <person name="Kantor R.S."/>
            <person name="Colenbrander Nelson T."/>
            <person name="Marshall S."/>
            <person name="Bennett D."/>
            <person name="Apte S."/>
            <person name="Camacho D."/>
            <person name="Thomas B.C."/>
            <person name="Warren L.A."/>
            <person name="Banfield J.F."/>
        </authorList>
    </citation>
    <scope>NUCLEOTIDE SEQUENCE [LARGE SCALE GENOMIC DNA]</scope>
    <source>
        <strain evidence="3">32-67-7</strain>
    </source>
</reference>
<comment type="caution">
    <text evidence="3">The sequence shown here is derived from an EMBL/GenBank/DDBJ whole genome shotgun (WGS) entry which is preliminary data.</text>
</comment>